<dbReference type="Proteomes" id="UP000241158">
    <property type="component" value="Unassembled WGS sequence"/>
</dbReference>
<sequence length="96" mass="10985">MLSAPAASIAEVYYSHRLTKLLYTREDWNVMQSALFKASRQLGRGPNHEFTDRLARRIMTLYDRGLRDEEVIAFAAVEQEELLANIAALRESRLSA</sequence>
<name>A0A2P7AUU7_9HYPH</name>
<evidence type="ECO:0000313" key="2">
    <source>
        <dbReference type="Proteomes" id="UP000241158"/>
    </source>
</evidence>
<gene>
    <name evidence="1" type="ORF">CU100_09945</name>
</gene>
<dbReference type="EMBL" id="PGGN01000002">
    <property type="protein sequence ID" value="PSH57985.1"/>
    <property type="molecule type" value="Genomic_DNA"/>
</dbReference>
<accession>A0A2P7AUU7</accession>
<proteinExistence type="predicted"/>
<evidence type="ECO:0000313" key="1">
    <source>
        <dbReference type="EMBL" id="PSH57985.1"/>
    </source>
</evidence>
<organism evidence="1 2">
    <name type="scientific">Phyllobacterium endophyticum</name>
    <dbReference type="NCBI Taxonomy" id="1149773"/>
    <lineage>
        <taxon>Bacteria</taxon>
        <taxon>Pseudomonadati</taxon>
        <taxon>Pseudomonadota</taxon>
        <taxon>Alphaproteobacteria</taxon>
        <taxon>Hyphomicrobiales</taxon>
        <taxon>Phyllobacteriaceae</taxon>
        <taxon>Phyllobacterium</taxon>
    </lineage>
</organism>
<comment type="caution">
    <text evidence="1">The sequence shown here is derived from an EMBL/GenBank/DDBJ whole genome shotgun (WGS) entry which is preliminary data.</text>
</comment>
<reference evidence="2" key="1">
    <citation type="submission" date="2017-11" db="EMBL/GenBank/DDBJ databases">
        <authorList>
            <person name="Kuznetsova I."/>
            <person name="Sazanova A."/>
            <person name="Chirak E."/>
            <person name="Safronova V."/>
            <person name="Willems A."/>
        </authorList>
    </citation>
    <scope>NUCLEOTIDE SEQUENCE [LARGE SCALE GENOMIC DNA]</scope>
    <source>
        <strain evidence="2">PEPV15</strain>
    </source>
</reference>
<dbReference type="AlphaFoldDB" id="A0A2P7AUU7"/>
<protein>
    <submittedName>
        <fullName evidence="1">Uncharacterized protein</fullName>
    </submittedName>
</protein>
<keyword evidence="2" id="KW-1185">Reference proteome</keyword>